<dbReference type="CDD" id="cd00067">
    <property type="entry name" value="GAL4"/>
    <property type="match status" value="1"/>
</dbReference>
<evidence type="ECO:0000313" key="6">
    <source>
        <dbReference type="Proteomes" id="UP001166286"/>
    </source>
</evidence>
<dbReference type="Pfam" id="PF04082">
    <property type="entry name" value="Fungal_trans"/>
    <property type="match status" value="1"/>
</dbReference>
<dbReference type="CDD" id="cd12148">
    <property type="entry name" value="fungal_TF_MHR"/>
    <property type="match status" value="1"/>
</dbReference>
<dbReference type="AlphaFoldDB" id="A0AA39QTW6"/>
<dbReference type="InterPro" id="IPR007219">
    <property type="entry name" value="XnlR_reg_dom"/>
</dbReference>
<dbReference type="Gene3D" id="4.10.240.10">
    <property type="entry name" value="Zn(2)-C6 fungal-type DNA-binding domain"/>
    <property type="match status" value="1"/>
</dbReference>
<protein>
    <recommendedName>
        <fullName evidence="4">Zn(2)-C6 fungal-type domain-containing protein</fullName>
    </recommendedName>
</protein>
<evidence type="ECO:0000256" key="1">
    <source>
        <dbReference type="ARBA" id="ARBA00004123"/>
    </source>
</evidence>
<keyword evidence="3" id="KW-0539">Nucleus</keyword>
<dbReference type="InterPro" id="IPR001138">
    <property type="entry name" value="Zn2Cys6_DnaBD"/>
</dbReference>
<reference evidence="5" key="1">
    <citation type="submission" date="2023-03" db="EMBL/GenBank/DDBJ databases">
        <title>Complete genome of Cladonia borealis.</title>
        <authorList>
            <person name="Park H."/>
        </authorList>
    </citation>
    <scope>NUCLEOTIDE SEQUENCE</scope>
    <source>
        <strain evidence="5">ANT050790</strain>
    </source>
</reference>
<dbReference type="SUPFAM" id="SSF57701">
    <property type="entry name" value="Zn2/Cys6 DNA-binding domain"/>
    <property type="match status" value="1"/>
</dbReference>
<feature type="domain" description="Zn(2)-C6 fungal-type" evidence="4">
    <location>
        <begin position="18"/>
        <end position="50"/>
    </location>
</feature>
<evidence type="ECO:0000256" key="2">
    <source>
        <dbReference type="ARBA" id="ARBA00022723"/>
    </source>
</evidence>
<dbReference type="EMBL" id="JAFEKC020000022">
    <property type="protein sequence ID" value="KAK0507653.1"/>
    <property type="molecule type" value="Genomic_DNA"/>
</dbReference>
<comment type="subcellular location">
    <subcellularLocation>
        <location evidence="1">Nucleus</location>
    </subcellularLocation>
</comment>
<evidence type="ECO:0000256" key="3">
    <source>
        <dbReference type="ARBA" id="ARBA00023242"/>
    </source>
</evidence>
<dbReference type="Pfam" id="PF00172">
    <property type="entry name" value="Zn_clus"/>
    <property type="match status" value="1"/>
</dbReference>
<dbReference type="GO" id="GO:0005634">
    <property type="term" value="C:nucleus"/>
    <property type="evidence" value="ECO:0007669"/>
    <property type="project" value="UniProtKB-SubCell"/>
</dbReference>
<dbReference type="PANTHER" id="PTHR31001:SF40">
    <property type="entry name" value="ZN(II)2CYS6 TRANSCRIPTION FACTOR (EUROFUNG)"/>
    <property type="match status" value="1"/>
</dbReference>
<dbReference type="GO" id="GO:0003677">
    <property type="term" value="F:DNA binding"/>
    <property type="evidence" value="ECO:0007669"/>
    <property type="project" value="InterPro"/>
</dbReference>
<keyword evidence="2" id="KW-0479">Metal-binding</keyword>
<dbReference type="GO" id="GO:0000981">
    <property type="term" value="F:DNA-binding transcription factor activity, RNA polymerase II-specific"/>
    <property type="evidence" value="ECO:0007669"/>
    <property type="project" value="InterPro"/>
</dbReference>
<dbReference type="PANTHER" id="PTHR31001">
    <property type="entry name" value="UNCHARACTERIZED TRANSCRIPTIONAL REGULATORY PROTEIN"/>
    <property type="match status" value="1"/>
</dbReference>
<organism evidence="5 6">
    <name type="scientific">Cladonia borealis</name>
    <dbReference type="NCBI Taxonomy" id="184061"/>
    <lineage>
        <taxon>Eukaryota</taxon>
        <taxon>Fungi</taxon>
        <taxon>Dikarya</taxon>
        <taxon>Ascomycota</taxon>
        <taxon>Pezizomycotina</taxon>
        <taxon>Lecanoromycetes</taxon>
        <taxon>OSLEUM clade</taxon>
        <taxon>Lecanoromycetidae</taxon>
        <taxon>Lecanorales</taxon>
        <taxon>Lecanorineae</taxon>
        <taxon>Cladoniaceae</taxon>
        <taxon>Cladonia</taxon>
    </lineage>
</organism>
<dbReference type="PROSITE" id="PS50048">
    <property type="entry name" value="ZN2_CY6_FUNGAL_2"/>
    <property type="match status" value="1"/>
</dbReference>
<dbReference type="GO" id="GO:0008270">
    <property type="term" value="F:zinc ion binding"/>
    <property type="evidence" value="ECO:0007669"/>
    <property type="project" value="InterPro"/>
</dbReference>
<dbReference type="SMART" id="SM00906">
    <property type="entry name" value="Fungal_trans"/>
    <property type="match status" value="1"/>
</dbReference>
<dbReference type="InterPro" id="IPR036864">
    <property type="entry name" value="Zn2-C6_fun-type_DNA-bd_sf"/>
</dbReference>
<dbReference type="SMART" id="SM00066">
    <property type="entry name" value="GAL4"/>
    <property type="match status" value="1"/>
</dbReference>
<sequence>MSSVESVMPRRRNGKQQACEPCRKSKQRCDHTMPVCYRCKRRRVASECKYEPSPIEISTKRSTASGVPSNNDGVSRSDAAVDLRRPDGYEIFAAGSTYVQKCPNGYLGPTAYSAIFLEQQGKLDMGLLDPCRGYSKPTDDVQLCEHSHNLSVSHKIGCHTPTAAAIRLGADILKAMPSQDICTRLVERYEVFENIVLYKPIIKIAHQSWWDTYGSCLKEPQDSAQLFAVSEKLCRNAWSFLGTELPRNQNEWVASCQGPNFRWELLGVLLSMFGLAAMSLPEWDLIFATQEEHRNDRTKFAYSMRDLVEGCLLLCDHADNRSCETGKTSYLLWKRHGSLVSSVTALGLHREPKEDYADNFMASELRKRQFIGVFVTDKTMAAMSGRPPLLSRRYSTCHLPLDISDDELIAEEPRLSEIKSKLDSNGWSTSGEVYPSTWARGLLLMNIVREEVLEVTLDASNECSEPVLDYIHLEQGSIDTKLRCSNIGKRCDDFYARLPQKIRYNPKQPILTTARIFPRQVGLHLLYLHCHFLLERLSVSRTNSGGQRLVDLAIEMLDDVLTLWAKRDWLLDYQWRLTHFFTMYGVPSAGVLCVELLKASKSPDSNRPVIARAEVIRKLSIFISCLEWARPSGETYTLCGHMHKIISHIMDQVLSNNVPLEHHSVAVDRETDVSLDPPIDDDTDWLEWLSNVDWTKGNWAEFG</sequence>
<evidence type="ECO:0000259" key="4">
    <source>
        <dbReference type="PROSITE" id="PS50048"/>
    </source>
</evidence>
<keyword evidence="6" id="KW-1185">Reference proteome</keyword>
<dbReference type="PROSITE" id="PS00463">
    <property type="entry name" value="ZN2_CY6_FUNGAL_1"/>
    <property type="match status" value="1"/>
</dbReference>
<proteinExistence type="predicted"/>
<accession>A0AA39QTW6</accession>
<dbReference type="GO" id="GO:0006351">
    <property type="term" value="P:DNA-templated transcription"/>
    <property type="evidence" value="ECO:0007669"/>
    <property type="project" value="InterPro"/>
</dbReference>
<comment type="caution">
    <text evidence="5">The sequence shown here is derived from an EMBL/GenBank/DDBJ whole genome shotgun (WGS) entry which is preliminary data.</text>
</comment>
<dbReference type="InterPro" id="IPR050613">
    <property type="entry name" value="Sec_Metabolite_Reg"/>
</dbReference>
<evidence type="ECO:0000313" key="5">
    <source>
        <dbReference type="EMBL" id="KAK0507653.1"/>
    </source>
</evidence>
<gene>
    <name evidence="5" type="ORF">JMJ35_009542</name>
</gene>
<name>A0AA39QTW6_9LECA</name>
<dbReference type="Proteomes" id="UP001166286">
    <property type="component" value="Unassembled WGS sequence"/>
</dbReference>